<organism evidence="2 3">
    <name type="scientific">Dimargaris verticillata</name>
    <dbReference type="NCBI Taxonomy" id="2761393"/>
    <lineage>
        <taxon>Eukaryota</taxon>
        <taxon>Fungi</taxon>
        <taxon>Fungi incertae sedis</taxon>
        <taxon>Zoopagomycota</taxon>
        <taxon>Kickxellomycotina</taxon>
        <taxon>Dimargaritomycetes</taxon>
        <taxon>Dimargaritales</taxon>
        <taxon>Dimargaritaceae</taxon>
        <taxon>Dimargaris</taxon>
    </lineage>
</organism>
<dbReference type="OrthoDB" id="2230209at2759"/>
<keyword evidence="1" id="KW-0812">Transmembrane</keyword>
<sequence length="263" mass="30455">MASTTHWVQGAHIPIQYTPVQRILHACALAVTVLQYGRLLTAVPTAYTLRTLSSLCLAVVALHHMGSLVTFGLLPRLHQPFLIYFTPSAYGCLWLFVWFSPQEATALVNHFASNAAVRQQVWSANPTGWSSWSSRWSVFALWWVLWVIRRHTYGVVFFQRASQCHPWQRWAYRLYCLICPALLVTAWQWYPYLLARWEPPLTWRPLQPSLWHTGLVGGLAGVSHWMWYSFLSFSYRSILWKTYLREGVAIWRSGAQTVVSRLT</sequence>
<proteinExistence type="predicted"/>
<feature type="transmembrane region" description="Helical" evidence="1">
    <location>
        <begin position="81"/>
        <end position="99"/>
    </location>
</feature>
<gene>
    <name evidence="2" type="ORF">H4R34_000162</name>
</gene>
<feature type="transmembrane region" description="Helical" evidence="1">
    <location>
        <begin position="210"/>
        <end position="231"/>
    </location>
</feature>
<dbReference type="EMBL" id="JANBQB010000003">
    <property type="protein sequence ID" value="KAJ1985203.1"/>
    <property type="molecule type" value="Genomic_DNA"/>
</dbReference>
<keyword evidence="3" id="KW-1185">Reference proteome</keyword>
<name>A0A9W8BCB0_9FUNG</name>
<dbReference type="AlphaFoldDB" id="A0A9W8BCB0"/>
<keyword evidence="1" id="KW-0472">Membrane</keyword>
<evidence type="ECO:0000313" key="2">
    <source>
        <dbReference type="EMBL" id="KAJ1985203.1"/>
    </source>
</evidence>
<keyword evidence="1" id="KW-1133">Transmembrane helix</keyword>
<feature type="transmembrane region" description="Helical" evidence="1">
    <location>
        <begin position="52"/>
        <end position="74"/>
    </location>
</feature>
<dbReference type="Proteomes" id="UP001151582">
    <property type="component" value="Unassembled WGS sequence"/>
</dbReference>
<reference evidence="2" key="1">
    <citation type="submission" date="2022-07" db="EMBL/GenBank/DDBJ databases">
        <title>Phylogenomic reconstructions and comparative analyses of Kickxellomycotina fungi.</title>
        <authorList>
            <person name="Reynolds N.K."/>
            <person name="Stajich J.E."/>
            <person name="Barry K."/>
            <person name="Grigoriev I.V."/>
            <person name="Crous P."/>
            <person name="Smith M.E."/>
        </authorList>
    </citation>
    <scope>NUCLEOTIDE SEQUENCE</scope>
    <source>
        <strain evidence="2">RSA 567</strain>
    </source>
</reference>
<evidence type="ECO:0000256" key="1">
    <source>
        <dbReference type="SAM" id="Phobius"/>
    </source>
</evidence>
<feature type="transmembrane region" description="Helical" evidence="1">
    <location>
        <begin position="136"/>
        <end position="158"/>
    </location>
</feature>
<feature type="transmembrane region" description="Helical" evidence="1">
    <location>
        <begin position="170"/>
        <end position="190"/>
    </location>
</feature>
<evidence type="ECO:0000313" key="3">
    <source>
        <dbReference type="Proteomes" id="UP001151582"/>
    </source>
</evidence>
<protein>
    <submittedName>
        <fullName evidence="2">Uncharacterized protein</fullName>
    </submittedName>
</protein>
<comment type="caution">
    <text evidence="2">The sequence shown here is derived from an EMBL/GenBank/DDBJ whole genome shotgun (WGS) entry which is preliminary data.</text>
</comment>
<accession>A0A9W8BCB0</accession>